<evidence type="ECO:0000313" key="2">
    <source>
        <dbReference type="Proteomes" id="UP000186795"/>
    </source>
</evidence>
<organism evidence="1 2">
    <name type="scientific">Kroppenstedtia eburnea</name>
    <dbReference type="NCBI Taxonomy" id="714067"/>
    <lineage>
        <taxon>Bacteria</taxon>
        <taxon>Bacillati</taxon>
        <taxon>Bacillota</taxon>
        <taxon>Bacilli</taxon>
        <taxon>Bacillales</taxon>
        <taxon>Thermoactinomycetaceae</taxon>
        <taxon>Kroppenstedtia</taxon>
    </lineage>
</organism>
<gene>
    <name evidence="1" type="ORF">SAMN05421790_11327</name>
</gene>
<protein>
    <submittedName>
        <fullName evidence="1">Uncharacterized protein</fullName>
    </submittedName>
</protein>
<keyword evidence="2" id="KW-1185">Reference proteome</keyword>
<dbReference type="EMBL" id="FTOD01000013">
    <property type="protein sequence ID" value="SIT11291.1"/>
    <property type="molecule type" value="Genomic_DNA"/>
</dbReference>
<name>A0A1N7PL27_9BACL</name>
<dbReference type="AlphaFoldDB" id="A0A1N7PL27"/>
<evidence type="ECO:0000313" key="1">
    <source>
        <dbReference type="EMBL" id="SIT11291.1"/>
    </source>
</evidence>
<accession>A0A1N7PL27</accession>
<sequence length="65" mass="7467">MIPMIIAHHLHKTRKKHEKARFPRPLPTEPSQALQALNLGPGDGRVRYYSISIVPHYLRVVNNVC</sequence>
<proteinExistence type="predicted"/>
<dbReference type="Proteomes" id="UP000186795">
    <property type="component" value="Unassembled WGS sequence"/>
</dbReference>
<reference evidence="2" key="1">
    <citation type="submission" date="2017-01" db="EMBL/GenBank/DDBJ databases">
        <authorList>
            <person name="Varghese N."/>
            <person name="Submissions S."/>
        </authorList>
    </citation>
    <scope>NUCLEOTIDE SEQUENCE [LARGE SCALE GENOMIC DNA]</scope>
    <source>
        <strain evidence="2">DSM 45196</strain>
    </source>
</reference>